<dbReference type="AlphaFoldDB" id="A0A3M6US67"/>
<dbReference type="EMBL" id="RCHS01000845">
    <property type="protein sequence ID" value="RMX56407.1"/>
    <property type="molecule type" value="Genomic_DNA"/>
</dbReference>
<dbReference type="PANTHER" id="PTHR31751:SF42">
    <property type="entry name" value="PROTEIN CBG10204"/>
    <property type="match status" value="1"/>
</dbReference>
<gene>
    <name evidence="2" type="ORF">pdam_00025205</name>
</gene>
<dbReference type="PANTHER" id="PTHR31751">
    <property type="entry name" value="SI:CH211-108C17.2-RELATED-RELATED"/>
    <property type="match status" value="1"/>
</dbReference>
<evidence type="ECO:0000313" key="3">
    <source>
        <dbReference type="Proteomes" id="UP000275408"/>
    </source>
</evidence>
<feature type="region of interest" description="Disordered" evidence="1">
    <location>
        <begin position="30"/>
        <end position="76"/>
    </location>
</feature>
<reference evidence="2 3" key="1">
    <citation type="journal article" date="2018" name="Sci. Rep.">
        <title>Comparative analysis of the Pocillopora damicornis genome highlights role of immune system in coral evolution.</title>
        <authorList>
            <person name="Cunning R."/>
            <person name="Bay R.A."/>
            <person name="Gillette P."/>
            <person name="Baker A.C."/>
            <person name="Traylor-Knowles N."/>
        </authorList>
    </citation>
    <scope>NUCLEOTIDE SEQUENCE [LARGE SCALE GENOMIC DNA]</scope>
    <source>
        <strain evidence="2">RSMAS</strain>
        <tissue evidence="2">Whole animal</tissue>
    </source>
</reference>
<keyword evidence="3" id="KW-1185">Reference proteome</keyword>
<dbReference type="Proteomes" id="UP000275408">
    <property type="component" value="Unassembled WGS sequence"/>
</dbReference>
<name>A0A3M6US67_POCDA</name>
<evidence type="ECO:0000313" key="2">
    <source>
        <dbReference type="EMBL" id="RMX56407.1"/>
    </source>
</evidence>
<accession>A0A3M6US67</accession>
<dbReference type="OrthoDB" id="9903208at2759"/>
<evidence type="ECO:0000256" key="1">
    <source>
        <dbReference type="SAM" id="MobiDB-lite"/>
    </source>
</evidence>
<comment type="caution">
    <text evidence="2">The sequence shown here is derived from an EMBL/GenBank/DDBJ whole genome shotgun (WGS) entry which is preliminary data.</text>
</comment>
<proteinExistence type="predicted"/>
<organism evidence="2 3">
    <name type="scientific">Pocillopora damicornis</name>
    <name type="common">Cauliflower coral</name>
    <name type="synonym">Millepora damicornis</name>
    <dbReference type="NCBI Taxonomy" id="46731"/>
    <lineage>
        <taxon>Eukaryota</taxon>
        <taxon>Metazoa</taxon>
        <taxon>Cnidaria</taxon>
        <taxon>Anthozoa</taxon>
        <taxon>Hexacorallia</taxon>
        <taxon>Scleractinia</taxon>
        <taxon>Astrocoeniina</taxon>
        <taxon>Pocilloporidae</taxon>
        <taxon>Pocillopora</taxon>
    </lineage>
</organism>
<feature type="non-terminal residue" evidence="2">
    <location>
        <position position="185"/>
    </location>
</feature>
<protein>
    <submittedName>
        <fullName evidence="2">Uncharacterized protein</fullName>
    </submittedName>
</protein>
<sequence length="185" mass="20933">MLVESHAVQVNLPNKGVDFGIQVNLRDNKEEATEAVASPEVSPRKDGIYFPTKQEDSDDSNMSGSDNVRMRQRTPRGNKRPKYIIFKQELFKFFRYCPECGAAVIKRNQSTQGSQPYVTLECMNNHAYSWQSQLMLEGMAAGNLLLSSSILVSGSTFTKVASLADNLNLKFFCEKTFYNVQHKYL</sequence>